<dbReference type="Gene3D" id="3.40.190.10">
    <property type="entry name" value="Periplasmic binding protein-like II"/>
    <property type="match status" value="1"/>
</dbReference>
<dbReference type="Gene3D" id="3.40.190.150">
    <property type="entry name" value="Bordetella uptake gene, domain 1"/>
    <property type="match status" value="1"/>
</dbReference>
<proteinExistence type="inferred from homology"/>
<protein>
    <submittedName>
        <fullName evidence="3">Tripartite-type tricarboxylate transporter receptor subunit TctC</fullName>
    </submittedName>
</protein>
<sequence>MTAHRSWVHRVTHASASALSALLLTLTAVHPAQAQPGPIKVIVPYPAGGVTDLAARVLTERMARTLQQTIIIENVAGAGSRIGTVSAMQAKPDGSTLLFTNISYSTLPLVDPGFRQSPLTAFAPVGLAATYGAILVVHPSLPVKTLTELVEYARRHPGQLSYGSAGIGSGSHFAGEYLKALTGTDIIHVPYKSTTAALNDLIGGRISMGIDATVKPYIDSGKLRALAIVGSQRDARLPAVPIADQAGVPGLDMDAWLGMMAPVGTPPATLKALNGALNAALGDPAVKEQFASLGLNLQQGGPELLTQQLQKDAALYKSIVDKANLRFE</sequence>
<dbReference type="RefSeq" id="WP_179585355.1">
    <property type="nucleotide sequence ID" value="NZ_JACBYR010000001.1"/>
</dbReference>
<dbReference type="PANTHER" id="PTHR42928">
    <property type="entry name" value="TRICARBOXYLATE-BINDING PROTEIN"/>
    <property type="match status" value="1"/>
</dbReference>
<reference evidence="3 4" key="1">
    <citation type="submission" date="2020-07" db="EMBL/GenBank/DDBJ databases">
        <title>Genomic Encyclopedia of Type Strains, Phase IV (KMG-V): Genome sequencing to study the core and pangenomes of soil and plant-associated prokaryotes.</title>
        <authorList>
            <person name="Whitman W."/>
        </authorList>
    </citation>
    <scope>NUCLEOTIDE SEQUENCE [LARGE SCALE GENOMIC DNA]</scope>
    <source>
        <strain evidence="3 4">SAS40</strain>
    </source>
</reference>
<dbReference type="InterPro" id="IPR005064">
    <property type="entry name" value="BUG"/>
</dbReference>
<comment type="similarity">
    <text evidence="1">Belongs to the UPF0065 (bug) family.</text>
</comment>
<keyword evidence="3" id="KW-0675">Receptor</keyword>
<evidence type="ECO:0000313" key="4">
    <source>
        <dbReference type="Proteomes" id="UP000542125"/>
    </source>
</evidence>
<dbReference type="InterPro" id="IPR042100">
    <property type="entry name" value="Bug_dom1"/>
</dbReference>
<keyword evidence="2" id="KW-0732">Signal</keyword>
<feature type="signal peptide" evidence="2">
    <location>
        <begin position="1"/>
        <end position="34"/>
    </location>
</feature>
<dbReference type="Proteomes" id="UP000542125">
    <property type="component" value="Unassembled WGS sequence"/>
</dbReference>
<gene>
    <name evidence="3" type="ORF">FHW18_001721</name>
</gene>
<evidence type="ECO:0000256" key="2">
    <source>
        <dbReference type="SAM" id="SignalP"/>
    </source>
</evidence>
<dbReference type="PIRSF" id="PIRSF017082">
    <property type="entry name" value="YflP"/>
    <property type="match status" value="1"/>
</dbReference>
<evidence type="ECO:0000313" key="3">
    <source>
        <dbReference type="EMBL" id="NYE82450.1"/>
    </source>
</evidence>
<feature type="chain" id="PRO_5030963755" evidence="2">
    <location>
        <begin position="35"/>
        <end position="328"/>
    </location>
</feature>
<dbReference type="SUPFAM" id="SSF53850">
    <property type="entry name" value="Periplasmic binding protein-like II"/>
    <property type="match status" value="1"/>
</dbReference>
<dbReference type="EMBL" id="JACBYR010000001">
    <property type="protein sequence ID" value="NYE82450.1"/>
    <property type="molecule type" value="Genomic_DNA"/>
</dbReference>
<dbReference type="AlphaFoldDB" id="A0A7Y9ITA0"/>
<keyword evidence="4" id="KW-1185">Reference proteome</keyword>
<dbReference type="PANTHER" id="PTHR42928:SF5">
    <property type="entry name" value="BLR1237 PROTEIN"/>
    <property type="match status" value="1"/>
</dbReference>
<dbReference type="Pfam" id="PF03401">
    <property type="entry name" value="TctC"/>
    <property type="match status" value="1"/>
</dbReference>
<name>A0A7Y9ITA0_9BURK</name>
<comment type="caution">
    <text evidence="3">The sequence shown here is derived from an EMBL/GenBank/DDBJ whole genome shotgun (WGS) entry which is preliminary data.</text>
</comment>
<organism evidence="3 4">
    <name type="scientific">Pigmentiphaga litoralis</name>
    <dbReference type="NCBI Taxonomy" id="516702"/>
    <lineage>
        <taxon>Bacteria</taxon>
        <taxon>Pseudomonadati</taxon>
        <taxon>Pseudomonadota</taxon>
        <taxon>Betaproteobacteria</taxon>
        <taxon>Burkholderiales</taxon>
        <taxon>Alcaligenaceae</taxon>
        <taxon>Pigmentiphaga</taxon>
    </lineage>
</organism>
<evidence type="ECO:0000256" key="1">
    <source>
        <dbReference type="ARBA" id="ARBA00006987"/>
    </source>
</evidence>
<accession>A0A7Y9ITA0</accession>